<evidence type="ECO:0000256" key="1">
    <source>
        <dbReference type="SAM" id="MobiDB-lite"/>
    </source>
</evidence>
<feature type="region of interest" description="Disordered" evidence="1">
    <location>
        <begin position="1"/>
        <end position="53"/>
    </location>
</feature>
<keyword evidence="3" id="KW-1185">Reference proteome</keyword>
<dbReference type="AlphaFoldDB" id="A0AA39URC2"/>
<dbReference type="Proteomes" id="UP001175228">
    <property type="component" value="Unassembled WGS sequence"/>
</dbReference>
<accession>A0AA39URC2</accession>
<sequence length="917" mass="102953">MSTESRPVPLRRLLGHSQTAQRRKEVHPPPVAENADHPTAPEQHPSPTTNTELRIHSINPVPSLPTTSPLYRLTAAGVYPLPSHTTATSSSTLPQSYMRPAPTVAGLLSHGFNPNAFLGELPQSSATAFVGSNTTGHKKVSILRMTLGDRQAPVCHILIYPFAKKHNYPHVQRGYTLPQSDTYNLEQTDIEPFQAHMQKLGLCITYRPTSNDTYKDIHAQLLAHNADGMNPQIPGLKTDNLNHLTFDNMGWCFLQLLTHKPDNALLTFNKNIKQMQFNLSYMIQYASLESKFDGHCRRKYLATPGQFTIVIAPTTTPICHNLLNQHFFVMRRRGGTGDENGLPCLHACRGLCPDILGEDMPVEGGIPCCPVVFVNHNRAGELVENTALNHRSKKHLALSRSPSPLELQPFPLPRPYYMGLVWPAPDHAELTRRKHFPSFYAQMVDHMDTMGDNTMILKGPNIGALADAVIVLCIYYAQTAWDDEKQVFHQSIEDWQGPQFQSSEITCDNWSEPARFGQMRIVVDCCWSYGEGINKMVFREALIKALRDTDLYVNLPNNSAYFTAKFPMTGCTTRQTIQWRAQGLLLALCTVTFRMLPLPISPFLFLALIVEKRHLPRVLDALTGPVVKALDPACEVFMQPWLGQRLTDPLTSEPPSNWGRDPRYLWITHFCEPHLTALEVGFQTPDSEKAILQNRLVLRLILLSHPLTEQSDSFNALRQGFAFNFGHASYTGGLPSLIQSGYPSIQDEPETLLEYLESIYDWKIHSIDALMDVIQIDTGLVAMDTFCSKRCDWGFGKDPNGHDLPMYISVKKAFEAALRTYFEHDLNGCGTRFLEIATSLPYMPCGGSSIKIQFQPPDYDDPPSQTFRTSTCFTLVKIKLNVALCRLLAGSVTDIFPNWTACLDFWLSDTTNTVTIL</sequence>
<gene>
    <name evidence="2" type="ORF">EDD18DRAFT_1102848</name>
</gene>
<protein>
    <submittedName>
        <fullName evidence="2">Uncharacterized protein</fullName>
    </submittedName>
</protein>
<comment type="caution">
    <text evidence="2">The sequence shown here is derived from an EMBL/GenBank/DDBJ whole genome shotgun (WGS) entry which is preliminary data.</text>
</comment>
<evidence type="ECO:0000313" key="2">
    <source>
        <dbReference type="EMBL" id="KAK0499498.1"/>
    </source>
</evidence>
<dbReference type="EMBL" id="JAUEPU010000009">
    <property type="protein sequence ID" value="KAK0499498.1"/>
    <property type="molecule type" value="Genomic_DNA"/>
</dbReference>
<evidence type="ECO:0000313" key="3">
    <source>
        <dbReference type="Proteomes" id="UP001175228"/>
    </source>
</evidence>
<proteinExistence type="predicted"/>
<name>A0AA39URC2_9AGAR</name>
<organism evidence="2 3">
    <name type="scientific">Armillaria luteobubalina</name>
    <dbReference type="NCBI Taxonomy" id="153913"/>
    <lineage>
        <taxon>Eukaryota</taxon>
        <taxon>Fungi</taxon>
        <taxon>Dikarya</taxon>
        <taxon>Basidiomycota</taxon>
        <taxon>Agaricomycotina</taxon>
        <taxon>Agaricomycetes</taxon>
        <taxon>Agaricomycetidae</taxon>
        <taxon>Agaricales</taxon>
        <taxon>Marasmiineae</taxon>
        <taxon>Physalacriaceae</taxon>
        <taxon>Armillaria</taxon>
    </lineage>
</organism>
<reference evidence="2" key="1">
    <citation type="submission" date="2023-06" db="EMBL/GenBank/DDBJ databases">
        <authorList>
            <consortium name="Lawrence Berkeley National Laboratory"/>
            <person name="Ahrendt S."/>
            <person name="Sahu N."/>
            <person name="Indic B."/>
            <person name="Wong-Bajracharya J."/>
            <person name="Merenyi Z."/>
            <person name="Ke H.-M."/>
            <person name="Monk M."/>
            <person name="Kocsube S."/>
            <person name="Drula E."/>
            <person name="Lipzen A."/>
            <person name="Balint B."/>
            <person name="Henrissat B."/>
            <person name="Andreopoulos B."/>
            <person name="Martin F.M."/>
            <person name="Harder C.B."/>
            <person name="Rigling D."/>
            <person name="Ford K.L."/>
            <person name="Foster G.D."/>
            <person name="Pangilinan J."/>
            <person name="Papanicolaou A."/>
            <person name="Barry K."/>
            <person name="LaButti K."/>
            <person name="Viragh M."/>
            <person name="Koriabine M."/>
            <person name="Yan M."/>
            <person name="Riley R."/>
            <person name="Champramary S."/>
            <person name="Plett K.L."/>
            <person name="Tsai I.J."/>
            <person name="Slot J."/>
            <person name="Sipos G."/>
            <person name="Plett J."/>
            <person name="Nagy L.G."/>
            <person name="Grigoriev I.V."/>
        </authorList>
    </citation>
    <scope>NUCLEOTIDE SEQUENCE</scope>
    <source>
        <strain evidence="2">HWK02</strain>
    </source>
</reference>